<evidence type="ECO:0000256" key="3">
    <source>
        <dbReference type="ARBA" id="ARBA00023015"/>
    </source>
</evidence>
<dbReference type="Gene3D" id="1.10.8.60">
    <property type="match status" value="1"/>
</dbReference>
<reference evidence="6" key="1">
    <citation type="submission" date="2019-04" db="EMBL/GenBank/DDBJ databases">
        <title>Evolution of Biomass-Degrading Anaerobic Consortia Revealed by Metagenomics.</title>
        <authorList>
            <person name="Peng X."/>
        </authorList>
    </citation>
    <scope>NUCLEOTIDE SEQUENCE</scope>
    <source>
        <strain evidence="6">SIG551</strain>
    </source>
</reference>
<keyword evidence="1" id="KW-0547">Nucleotide-binding</keyword>
<name>A0A928Q325_9FIRM</name>
<evidence type="ECO:0000256" key="4">
    <source>
        <dbReference type="ARBA" id="ARBA00023163"/>
    </source>
</evidence>
<dbReference type="CDD" id="cd00130">
    <property type="entry name" value="PAS"/>
    <property type="match status" value="1"/>
</dbReference>
<dbReference type="EMBL" id="SVNY01000003">
    <property type="protein sequence ID" value="MBE6833548.1"/>
    <property type="molecule type" value="Genomic_DNA"/>
</dbReference>
<comment type="caution">
    <text evidence="6">The sequence shown here is derived from an EMBL/GenBank/DDBJ whole genome shotgun (WGS) entry which is preliminary data.</text>
</comment>
<dbReference type="CDD" id="cd00009">
    <property type="entry name" value="AAA"/>
    <property type="match status" value="1"/>
</dbReference>
<dbReference type="Gene3D" id="3.40.50.300">
    <property type="entry name" value="P-loop containing nucleotide triphosphate hydrolases"/>
    <property type="match status" value="1"/>
</dbReference>
<dbReference type="FunFam" id="3.40.50.300:FF:000006">
    <property type="entry name" value="DNA-binding transcriptional regulator NtrC"/>
    <property type="match status" value="1"/>
</dbReference>
<dbReference type="GO" id="GO:0043565">
    <property type="term" value="F:sequence-specific DNA binding"/>
    <property type="evidence" value="ECO:0007669"/>
    <property type="project" value="InterPro"/>
</dbReference>
<dbReference type="InterPro" id="IPR027417">
    <property type="entry name" value="P-loop_NTPase"/>
</dbReference>
<dbReference type="Gene3D" id="3.40.50.2300">
    <property type="match status" value="1"/>
</dbReference>
<keyword evidence="2" id="KW-0067">ATP-binding</keyword>
<dbReference type="Proteomes" id="UP000754750">
    <property type="component" value="Unassembled WGS sequence"/>
</dbReference>
<dbReference type="PROSITE" id="PS00675">
    <property type="entry name" value="SIGMA54_INTERACT_1"/>
    <property type="match status" value="1"/>
</dbReference>
<dbReference type="SUPFAM" id="SSF52540">
    <property type="entry name" value="P-loop containing nucleoside triphosphate hydrolases"/>
    <property type="match status" value="1"/>
</dbReference>
<organism evidence="6 7">
    <name type="scientific">Faecalispora sporosphaeroides</name>
    <dbReference type="NCBI Taxonomy" id="1549"/>
    <lineage>
        <taxon>Bacteria</taxon>
        <taxon>Bacillati</taxon>
        <taxon>Bacillota</taxon>
        <taxon>Clostridia</taxon>
        <taxon>Eubacteriales</taxon>
        <taxon>Oscillospiraceae</taxon>
        <taxon>Faecalispora</taxon>
    </lineage>
</organism>
<dbReference type="InterPro" id="IPR058031">
    <property type="entry name" value="AAA_lid_NorR"/>
</dbReference>
<dbReference type="RefSeq" id="WP_326840401.1">
    <property type="nucleotide sequence ID" value="NZ_SVNY01000003.1"/>
</dbReference>
<dbReference type="PANTHER" id="PTHR32071:SF57">
    <property type="entry name" value="C4-DICARBOXYLATE TRANSPORT TRANSCRIPTIONAL REGULATORY PROTEIN DCTD"/>
    <property type="match status" value="1"/>
</dbReference>
<keyword evidence="3" id="KW-0805">Transcription regulation</keyword>
<dbReference type="SUPFAM" id="SSF55785">
    <property type="entry name" value="PYP-like sensor domain (PAS domain)"/>
    <property type="match status" value="1"/>
</dbReference>
<dbReference type="SUPFAM" id="SSF46689">
    <property type="entry name" value="Homeodomain-like"/>
    <property type="match status" value="1"/>
</dbReference>
<dbReference type="SMART" id="SM00091">
    <property type="entry name" value="PAS"/>
    <property type="match status" value="1"/>
</dbReference>
<dbReference type="InterPro" id="IPR009057">
    <property type="entry name" value="Homeodomain-like_sf"/>
</dbReference>
<dbReference type="InterPro" id="IPR000014">
    <property type="entry name" value="PAS"/>
</dbReference>
<dbReference type="Gene3D" id="3.40.50.10660">
    <property type="entry name" value="PrpR receptor domain-like"/>
    <property type="match status" value="1"/>
</dbReference>
<accession>A0A928Q325</accession>
<dbReference type="InterPro" id="IPR025662">
    <property type="entry name" value="Sigma_54_int_dom_ATP-bd_1"/>
</dbReference>
<dbReference type="Pfam" id="PF25601">
    <property type="entry name" value="AAA_lid_14"/>
    <property type="match status" value="1"/>
</dbReference>
<feature type="domain" description="Sigma-54 factor interaction" evidence="5">
    <location>
        <begin position="328"/>
        <end position="554"/>
    </location>
</feature>
<dbReference type="Gene3D" id="3.30.450.20">
    <property type="entry name" value="PAS domain"/>
    <property type="match status" value="1"/>
</dbReference>
<dbReference type="InterPro" id="IPR002078">
    <property type="entry name" value="Sigma_54_int"/>
</dbReference>
<dbReference type="InterPro" id="IPR003593">
    <property type="entry name" value="AAA+_ATPase"/>
</dbReference>
<dbReference type="SUPFAM" id="SSF159800">
    <property type="entry name" value="PrpR receptor domain-like"/>
    <property type="match status" value="1"/>
</dbReference>
<dbReference type="GO" id="GO:0005524">
    <property type="term" value="F:ATP binding"/>
    <property type="evidence" value="ECO:0007669"/>
    <property type="project" value="UniProtKB-KW"/>
</dbReference>
<dbReference type="PROSITE" id="PS50045">
    <property type="entry name" value="SIGMA54_INTERACT_4"/>
    <property type="match status" value="1"/>
</dbReference>
<keyword evidence="4" id="KW-0804">Transcription</keyword>
<dbReference type="GO" id="GO:0006355">
    <property type="term" value="P:regulation of DNA-templated transcription"/>
    <property type="evidence" value="ECO:0007669"/>
    <property type="project" value="InterPro"/>
</dbReference>
<evidence type="ECO:0000256" key="2">
    <source>
        <dbReference type="ARBA" id="ARBA00022840"/>
    </source>
</evidence>
<dbReference type="GO" id="GO:0000156">
    <property type="term" value="F:phosphorelay response regulator activity"/>
    <property type="evidence" value="ECO:0007669"/>
    <property type="project" value="InterPro"/>
</dbReference>
<dbReference type="PROSITE" id="PS00676">
    <property type="entry name" value="SIGMA54_INTERACT_2"/>
    <property type="match status" value="1"/>
</dbReference>
<dbReference type="Pfam" id="PF02954">
    <property type="entry name" value="HTH_8"/>
    <property type="match status" value="1"/>
</dbReference>
<evidence type="ECO:0000259" key="5">
    <source>
        <dbReference type="PROSITE" id="PS50045"/>
    </source>
</evidence>
<dbReference type="Gene3D" id="1.10.10.60">
    <property type="entry name" value="Homeodomain-like"/>
    <property type="match status" value="1"/>
</dbReference>
<dbReference type="SMART" id="SM00382">
    <property type="entry name" value="AAA"/>
    <property type="match status" value="1"/>
</dbReference>
<dbReference type="InterPro" id="IPR010524">
    <property type="entry name" value="Sig_transdc_resp-reg_PrpR_N"/>
</dbReference>
<protein>
    <submittedName>
        <fullName evidence="6">AAA family ATPase</fullName>
    </submittedName>
</protein>
<dbReference type="Pfam" id="PF06506">
    <property type="entry name" value="PrpR_N"/>
    <property type="match status" value="1"/>
</dbReference>
<dbReference type="AlphaFoldDB" id="A0A928Q325"/>
<evidence type="ECO:0000313" key="6">
    <source>
        <dbReference type="EMBL" id="MBE6833548.1"/>
    </source>
</evidence>
<dbReference type="InterPro" id="IPR002197">
    <property type="entry name" value="HTH_Fis"/>
</dbReference>
<dbReference type="InterPro" id="IPR025943">
    <property type="entry name" value="Sigma_54_int_dom_ATP-bd_2"/>
</dbReference>
<evidence type="ECO:0000313" key="7">
    <source>
        <dbReference type="Proteomes" id="UP000754750"/>
    </source>
</evidence>
<dbReference type="PRINTS" id="PR01590">
    <property type="entry name" value="HTHFIS"/>
</dbReference>
<evidence type="ECO:0000256" key="1">
    <source>
        <dbReference type="ARBA" id="ARBA00022741"/>
    </source>
</evidence>
<gene>
    <name evidence="6" type="ORF">E7512_08220</name>
</gene>
<dbReference type="PANTHER" id="PTHR32071">
    <property type="entry name" value="TRANSCRIPTIONAL REGULATORY PROTEIN"/>
    <property type="match status" value="1"/>
</dbReference>
<dbReference type="InterPro" id="IPR035965">
    <property type="entry name" value="PAS-like_dom_sf"/>
</dbReference>
<proteinExistence type="predicted"/>
<sequence length="647" mass="72762">MRVEFAVVSPSSTMTSKFKKVLSERKISCPVVQASQKNAIPAARQMIEQGAKIIISRGNTARMLRSNLEIPVIEEKHTFFDCYIGYQKALKRSDKIAFLATSDSFLKILNKSKPLLKNALICPIDAQLKEEYVRAEMEQLVRMGIEVAIGGISLRDLVTQYGIQYIMTETDEDAVNDAIDEALYHLKIEDERLRKNNELKRKHEMIQAVMNCTSDGIFSVDQEGIVTNINENAHRMLPELSPGQPIGKLLQSDLLDSTLKHGETLSNVLINTRKSSLILNIAPVCVKDSVIGATVTVQYQHEIQKMEQKIRHSLLTSGHISDKTFDDIIGSSPALKAAKSLAQRYAAVDSTVLILGDTGTGKELFAQSIHNASRRKSAPFVAINCAALPASVLESELFGYVKGAFTGARSEGKAGMFELAHNGTIFLDEISETPPDVQLKLLRVIQERKVIRLGDDRVTSVDVRIIAASNRDLRELVQRGLFREDFYYRICVLELQLPTLDERKEDIPELVRHFLNNPKLPSKKITEEALNLLMGQQWRGNIRQLNNIVERLAVICDTDTITADLVERAVLTRPRTQTEESLPQYGAPAAKHPMTERELIRRVLHENKGNRERSASQLGISTTTLWRKIKKIQESEPTYFDLVKYFD</sequence>
<dbReference type="Pfam" id="PF00158">
    <property type="entry name" value="Sigma54_activat"/>
    <property type="match status" value="1"/>
</dbReference>